<dbReference type="RefSeq" id="WP_003699033.1">
    <property type="nucleotide sequence ID" value="NZ_AYYT01000013.1"/>
</dbReference>
<protein>
    <submittedName>
        <fullName evidence="1">Uncharacterized protein</fullName>
    </submittedName>
</protein>
<reference evidence="1 2" key="1">
    <citation type="submission" date="2009-01" db="EMBL/GenBank/DDBJ databases">
        <authorList>
            <person name="Qin X."/>
            <person name="Bachman B."/>
            <person name="Battles P."/>
            <person name="Bell A."/>
            <person name="Bess C."/>
            <person name="Bickham C."/>
            <person name="Chaboub L."/>
            <person name="Chen D."/>
            <person name="Coyle M."/>
            <person name="Deiros D.R."/>
            <person name="Dinh H."/>
            <person name="Forbes L."/>
            <person name="Fowler G."/>
            <person name="Francisco L."/>
            <person name="Fu Q."/>
            <person name="Gubbala S."/>
            <person name="Hale W."/>
            <person name="Han Y."/>
            <person name="Hemphill L."/>
            <person name="Highlander S.K."/>
            <person name="Hirani K."/>
            <person name="Hogues M."/>
            <person name="Jackson L."/>
            <person name="Jakkamsetti A."/>
            <person name="Javaid M."/>
            <person name="Jiang H."/>
            <person name="Korchina V."/>
            <person name="Kovar C."/>
            <person name="Lara F."/>
            <person name="Lee S."/>
            <person name="Mata R."/>
            <person name="Mathew T."/>
            <person name="Moen C."/>
            <person name="Morales K."/>
            <person name="Munidasa M."/>
            <person name="Nazareth L."/>
            <person name="Ngo R."/>
            <person name="Nguyen L."/>
            <person name="Okwuonu G."/>
            <person name="Ongeri F."/>
            <person name="Patil S."/>
            <person name="Petrosino J."/>
            <person name="Pham C."/>
            <person name="Pham P."/>
            <person name="Pu L.-L."/>
            <person name="Puazo M."/>
            <person name="Raj R."/>
            <person name="Reid J."/>
            <person name="Rouhana J."/>
            <person name="Saada N."/>
            <person name="Shang Y."/>
            <person name="Simmons D."/>
            <person name="Thornton R."/>
            <person name="Warren J."/>
            <person name="Weissenberger G."/>
            <person name="Zhang J."/>
            <person name="Zhang L."/>
            <person name="Zhou C."/>
            <person name="Zhu D."/>
            <person name="Muzny D."/>
            <person name="Worley K."/>
            <person name="Gibbs R."/>
        </authorList>
    </citation>
    <scope>NUCLEOTIDE SEQUENCE [LARGE SCALE GENOMIC DNA]</scope>
    <source>
        <strain evidence="1 2">ATCC 11741</strain>
    </source>
</reference>
<proteinExistence type="predicted"/>
<name>C2EIG4_9LACO</name>
<gene>
    <name evidence="1" type="ORF">HMPREF0545_1436</name>
</gene>
<evidence type="ECO:0000313" key="1">
    <source>
        <dbReference type="EMBL" id="EEJ73692.1"/>
    </source>
</evidence>
<comment type="caution">
    <text evidence="1">The sequence shown here is derived from an EMBL/GenBank/DDBJ whole genome shotgun (WGS) entry which is preliminary data.</text>
</comment>
<dbReference type="AlphaFoldDB" id="C2EIG4"/>
<dbReference type="HOGENOM" id="CLU_2316786_0_0_9"/>
<evidence type="ECO:0000313" key="2">
    <source>
        <dbReference type="Proteomes" id="UP000003531"/>
    </source>
</evidence>
<dbReference type="PATRIC" id="fig|1423799.3.peg.450"/>
<accession>C2EIG4</accession>
<organism evidence="1 2">
    <name type="scientific">Ligilactobacillus salivarius DSM 20555 = ATCC 11741</name>
    <dbReference type="NCBI Taxonomy" id="1423799"/>
    <lineage>
        <taxon>Bacteria</taxon>
        <taxon>Bacillati</taxon>
        <taxon>Bacillota</taxon>
        <taxon>Bacilli</taxon>
        <taxon>Lactobacillales</taxon>
        <taxon>Lactobacillaceae</taxon>
        <taxon>Ligilactobacillus</taxon>
    </lineage>
</organism>
<dbReference type="Proteomes" id="UP000003531">
    <property type="component" value="Unassembled WGS sequence"/>
</dbReference>
<dbReference type="EMBL" id="ACGT01000030">
    <property type="protein sequence ID" value="EEJ73692.1"/>
    <property type="molecule type" value="Genomic_DNA"/>
</dbReference>
<sequence length="99" mass="11161">MAENNNPILKSFITLNTEDSEVVDAISNPIIDSSDESVNGDFVKEEFNAERFAAELSRLNKEYQAADNSSYNQGVRDILAEIIYEFHCDLGQPEEEVQD</sequence>